<reference evidence="2" key="2">
    <citation type="submission" date="2015-01" db="EMBL/GenBank/DDBJ databases">
        <title>Evolutionary Origins and Diversification of the Mycorrhizal Mutualists.</title>
        <authorList>
            <consortium name="DOE Joint Genome Institute"/>
            <consortium name="Mycorrhizal Genomics Consortium"/>
            <person name="Kohler A."/>
            <person name="Kuo A."/>
            <person name="Nagy L.G."/>
            <person name="Floudas D."/>
            <person name="Copeland A."/>
            <person name="Barry K.W."/>
            <person name="Cichocki N."/>
            <person name="Veneault-Fourrey C."/>
            <person name="LaButti K."/>
            <person name="Lindquist E.A."/>
            <person name="Lipzen A."/>
            <person name="Lundell T."/>
            <person name="Morin E."/>
            <person name="Murat C."/>
            <person name="Riley R."/>
            <person name="Ohm R."/>
            <person name="Sun H."/>
            <person name="Tunlid A."/>
            <person name="Henrissat B."/>
            <person name="Grigoriev I.V."/>
            <person name="Hibbett D.S."/>
            <person name="Martin F."/>
        </authorList>
    </citation>
    <scope>NUCLEOTIDE SEQUENCE [LARGE SCALE GENOMIC DNA]</scope>
    <source>
        <strain evidence="2">Zn</strain>
    </source>
</reference>
<dbReference type="HOGENOM" id="CLU_2528062_0_0_1"/>
<keyword evidence="2" id="KW-1185">Reference proteome</keyword>
<dbReference type="EMBL" id="KN832875">
    <property type="protein sequence ID" value="KIN02200.1"/>
    <property type="molecule type" value="Genomic_DNA"/>
</dbReference>
<dbReference type="InParanoid" id="A0A0C3HGG4"/>
<evidence type="ECO:0000313" key="2">
    <source>
        <dbReference type="Proteomes" id="UP000054321"/>
    </source>
</evidence>
<gene>
    <name evidence="1" type="ORF">OIDMADRAFT_18873</name>
</gene>
<protein>
    <submittedName>
        <fullName evidence="1">Uncharacterized protein</fullName>
    </submittedName>
</protein>
<evidence type="ECO:0000313" key="1">
    <source>
        <dbReference type="EMBL" id="KIN02200.1"/>
    </source>
</evidence>
<reference evidence="1 2" key="1">
    <citation type="submission" date="2014-04" db="EMBL/GenBank/DDBJ databases">
        <authorList>
            <consortium name="DOE Joint Genome Institute"/>
            <person name="Kuo A."/>
            <person name="Martino E."/>
            <person name="Perotto S."/>
            <person name="Kohler A."/>
            <person name="Nagy L.G."/>
            <person name="Floudas D."/>
            <person name="Copeland A."/>
            <person name="Barry K.W."/>
            <person name="Cichocki N."/>
            <person name="Veneault-Fourrey C."/>
            <person name="LaButti K."/>
            <person name="Lindquist E.A."/>
            <person name="Lipzen A."/>
            <person name="Lundell T."/>
            <person name="Morin E."/>
            <person name="Murat C."/>
            <person name="Sun H."/>
            <person name="Tunlid A."/>
            <person name="Henrissat B."/>
            <person name="Grigoriev I.V."/>
            <person name="Hibbett D.S."/>
            <person name="Martin F."/>
            <person name="Nordberg H.P."/>
            <person name="Cantor M.N."/>
            <person name="Hua S.X."/>
        </authorList>
    </citation>
    <scope>NUCLEOTIDE SEQUENCE [LARGE SCALE GENOMIC DNA]</scope>
    <source>
        <strain evidence="1 2">Zn</strain>
    </source>
</reference>
<name>A0A0C3HGG4_OIDMZ</name>
<sequence length="84" mass="9305">MIVYGVCEISFCCDHLHELSVLEVNREVFCVSSSFKLSTVNLPIWRDGDVLVLGGANYNSSLHNPGHRCGRQCFCILGQSIMGQ</sequence>
<proteinExistence type="predicted"/>
<dbReference type="AlphaFoldDB" id="A0A0C3HGG4"/>
<organism evidence="1 2">
    <name type="scientific">Oidiodendron maius (strain Zn)</name>
    <dbReference type="NCBI Taxonomy" id="913774"/>
    <lineage>
        <taxon>Eukaryota</taxon>
        <taxon>Fungi</taxon>
        <taxon>Dikarya</taxon>
        <taxon>Ascomycota</taxon>
        <taxon>Pezizomycotina</taxon>
        <taxon>Leotiomycetes</taxon>
        <taxon>Leotiomycetes incertae sedis</taxon>
        <taxon>Myxotrichaceae</taxon>
        <taxon>Oidiodendron</taxon>
    </lineage>
</organism>
<accession>A0A0C3HGG4</accession>
<dbReference type="Proteomes" id="UP000054321">
    <property type="component" value="Unassembled WGS sequence"/>
</dbReference>